<evidence type="ECO:0000256" key="1">
    <source>
        <dbReference type="ARBA" id="ARBA00010838"/>
    </source>
</evidence>
<evidence type="ECO:0000256" key="5">
    <source>
        <dbReference type="SAM" id="MobiDB-lite"/>
    </source>
</evidence>
<dbReference type="Proteomes" id="UP000070700">
    <property type="component" value="Unassembled WGS sequence"/>
</dbReference>
<dbReference type="PANTHER" id="PTHR10353">
    <property type="entry name" value="GLYCOSYL HYDROLASE"/>
    <property type="match status" value="1"/>
</dbReference>
<dbReference type="InterPro" id="IPR033132">
    <property type="entry name" value="GH_1_N_CS"/>
</dbReference>
<keyword evidence="7" id="KW-1185">Reference proteome</keyword>
<dbReference type="GeneID" id="28819723"/>
<evidence type="ECO:0000256" key="3">
    <source>
        <dbReference type="ARBA" id="ARBA00023295"/>
    </source>
</evidence>
<dbReference type="STRING" id="149040.A0A132BBM9"/>
<keyword evidence="3" id="KW-0326">Glycosidase</keyword>
<dbReference type="Gene3D" id="3.20.20.80">
    <property type="entry name" value="Glycosidases"/>
    <property type="match status" value="1"/>
</dbReference>
<dbReference type="InParanoid" id="A0A132BBM9"/>
<dbReference type="GO" id="GO:0008422">
    <property type="term" value="F:beta-glucosidase activity"/>
    <property type="evidence" value="ECO:0007669"/>
    <property type="project" value="TreeGrafter"/>
</dbReference>
<dbReference type="PROSITE" id="PS00653">
    <property type="entry name" value="GLYCOSYL_HYDROL_F1_2"/>
    <property type="match status" value="1"/>
</dbReference>
<feature type="region of interest" description="Disordered" evidence="5">
    <location>
        <begin position="43"/>
        <end position="62"/>
    </location>
</feature>
<gene>
    <name evidence="6" type="ORF">LY89DRAFT_597820</name>
</gene>
<keyword evidence="2 6" id="KW-0378">Hydrolase</keyword>
<dbReference type="OrthoDB" id="65569at2759"/>
<dbReference type="PANTHER" id="PTHR10353:SF36">
    <property type="entry name" value="LP05116P"/>
    <property type="match status" value="1"/>
</dbReference>
<name>A0A132BBM9_MOLSC</name>
<protein>
    <submittedName>
        <fullName evidence="6">Glycoside hydrolase</fullName>
    </submittedName>
</protein>
<dbReference type="KEGG" id="psco:LY89DRAFT_597820"/>
<dbReference type="Pfam" id="PF00232">
    <property type="entry name" value="Glyco_hydro_1"/>
    <property type="match status" value="1"/>
</dbReference>
<comment type="similarity">
    <text evidence="1 4">Belongs to the glycosyl hydrolase 1 family.</text>
</comment>
<dbReference type="InterPro" id="IPR001360">
    <property type="entry name" value="Glyco_hydro_1"/>
</dbReference>
<dbReference type="GO" id="GO:0005975">
    <property type="term" value="P:carbohydrate metabolic process"/>
    <property type="evidence" value="ECO:0007669"/>
    <property type="project" value="InterPro"/>
</dbReference>
<evidence type="ECO:0000256" key="4">
    <source>
        <dbReference type="RuleBase" id="RU003690"/>
    </source>
</evidence>
<dbReference type="EMBL" id="KQ947431">
    <property type="protein sequence ID" value="KUJ09832.1"/>
    <property type="molecule type" value="Genomic_DNA"/>
</dbReference>
<dbReference type="SUPFAM" id="SSF51445">
    <property type="entry name" value="(Trans)glycosidases"/>
    <property type="match status" value="1"/>
</dbReference>
<evidence type="ECO:0000313" key="6">
    <source>
        <dbReference type="EMBL" id="KUJ09832.1"/>
    </source>
</evidence>
<dbReference type="RefSeq" id="XP_018064187.1">
    <property type="nucleotide sequence ID" value="XM_018209997.1"/>
</dbReference>
<proteinExistence type="inferred from homology"/>
<accession>A0A132BBM9</accession>
<evidence type="ECO:0000256" key="2">
    <source>
        <dbReference type="ARBA" id="ARBA00022801"/>
    </source>
</evidence>
<organism evidence="6 7">
    <name type="scientific">Mollisia scopiformis</name>
    <name type="common">Conifer needle endophyte fungus</name>
    <name type="synonym">Phialocephala scopiformis</name>
    <dbReference type="NCBI Taxonomy" id="149040"/>
    <lineage>
        <taxon>Eukaryota</taxon>
        <taxon>Fungi</taxon>
        <taxon>Dikarya</taxon>
        <taxon>Ascomycota</taxon>
        <taxon>Pezizomycotina</taxon>
        <taxon>Leotiomycetes</taxon>
        <taxon>Helotiales</taxon>
        <taxon>Mollisiaceae</taxon>
        <taxon>Mollisia</taxon>
    </lineage>
</organism>
<reference evidence="6 7" key="1">
    <citation type="submission" date="2015-10" db="EMBL/GenBank/DDBJ databases">
        <title>Full genome of DAOMC 229536 Phialocephala scopiformis, a fungal endophyte of spruce producing the potent anti-insectan compound rugulosin.</title>
        <authorList>
            <consortium name="DOE Joint Genome Institute"/>
            <person name="Walker A.K."/>
            <person name="Frasz S.L."/>
            <person name="Seifert K.A."/>
            <person name="Miller J.D."/>
            <person name="Mondo S.J."/>
            <person name="Labutti K."/>
            <person name="Lipzen A."/>
            <person name="Dockter R."/>
            <person name="Kennedy M."/>
            <person name="Grigoriev I.V."/>
            <person name="Spatafora J.W."/>
        </authorList>
    </citation>
    <scope>NUCLEOTIDE SEQUENCE [LARGE SCALE GENOMIC DNA]</scope>
    <source>
        <strain evidence="6 7">CBS 120377</strain>
    </source>
</reference>
<dbReference type="InterPro" id="IPR017853">
    <property type="entry name" value="GH"/>
</dbReference>
<sequence length="122" mass="13142">MFSADDVVLSHGSASGHDLVLEELPLPQDFAWGTATAAYQVEGGASQDGKGPSIWDTFSHLEPSRTNGENADVACNHCNLVEDDVELMSSLDVDVYRFSMSWSRIIPLGGRNDPINGKGISF</sequence>
<evidence type="ECO:0000313" key="7">
    <source>
        <dbReference type="Proteomes" id="UP000070700"/>
    </source>
</evidence>
<dbReference type="AlphaFoldDB" id="A0A132BBM9"/>